<dbReference type="OrthoDB" id="1046262at2"/>
<dbReference type="Pfam" id="PF16150">
    <property type="entry name" value="DUF4858"/>
    <property type="match status" value="1"/>
</dbReference>
<sequence length="183" mass="21121">MSARLFISIVLILLTGKCYAQWTAEDSLRLKKSLENGEELYLNKEVVKRIKFDNSAENPRMSNEKSWMRFDKSLPRVIAPSTVVESDSSYDSRRLSNRTLPFMMLETYKSTYVPLPLDTLVVSMGIHLPPPDGISLGNGVRVDGGLFFGLDLLQVFTKDFWQFRKKRMRTRTIDVLKDYSKQK</sequence>
<name>A0A1M5FR28_9BACE</name>
<evidence type="ECO:0008006" key="3">
    <source>
        <dbReference type="Google" id="ProtNLM"/>
    </source>
</evidence>
<keyword evidence="2" id="KW-1185">Reference proteome</keyword>
<dbReference type="InterPro" id="IPR032338">
    <property type="entry name" value="DUF4858"/>
</dbReference>
<evidence type="ECO:0000313" key="1">
    <source>
        <dbReference type="EMBL" id="SHF94027.1"/>
    </source>
</evidence>
<dbReference type="EMBL" id="FQVD01000048">
    <property type="protein sequence ID" value="SHF94027.1"/>
    <property type="molecule type" value="Genomic_DNA"/>
</dbReference>
<gene>
    <name evidence="1" type="ORF">SAMN05444349_14816</name>
</gene>
<dbReference type="AlphaFoldDB" id="A0A1M5FR28"/>
<evidence type="ECO:0000313" key="2">
    <source>
        <dbReference type="Proteomes" id="UP000184436"/>
    </source>
</evidence>
<dbReference type="Proteomes" id="UP000184436">
    <property type="component" value="Unassembled WGS sequence"/>
</dbReference>
<dbReference type="STRING" id="871325.SAMN05444349_14816"/>
<accession>A0A1M5FR28</accession>
<dbReference type="RefSeq" id="WP_025076151.1">
    <property type="nucleotide sequence ID" value="NZ_FQVD01000048.1"/>
</dbReference>
<organism evidence="1 2">
    <name type="scientific">Bacteroides faecichinchillae</name>
    <dbReference type="NCBI Taxonomy" id="871325"/>
    <lineage>
        <taxon>Bacteria</taxon>
        <taxon>Pseudomonadati</taxon>
        <taxon>Bacteroidota</taxon>
        <taxon>Bacteroidia</taxon>
        <taxon>Bacteroidales</taxon>
        <taxon>Bacteroidaceae</taxon>
        <taxon>Bacteroides</taxon>
    </lineage>
</organism>
<protein>
    <recommendedName>
        <fullName evidence="3">DUF4858 domain-containing protein</fullName>
    </recommendedName>
</protein>
<reference evidence="1 2" key="1">
    <citation type="submission" date="2016-11" db="EMBL/GenBank/DDBJ databases">
        <authorList>
            <person name="Jaros S."/>
            <person name="Januszkiewicz K."/>
            <person name="Wedrychowicz H."/>
        </authorList>
    </citation>
    <scope>NUCLEOTIDE SEQUENCE [LARGE SCALE GENOMIC DNA]</scope>
    <source>
        <strain evidence="1 2">DSM 26883</strain>
    </source>
</reference>
<proteinExistence type="predicted"/>